<keyword evidence="1" id="KW-0812">Transmembrane</keyword>
<evidence type="ECO:0000256" key="1">
    <source>
        <dbReference type="SAM" id="Phobius"/>
    </source>
</evidence>
<proteinExistence type="predicted"/>
<evidence type="ECO:0000313" key="3">
    <source>
        <dbReference type="Proteomes" id="UP001482620"/>
    </source>
</evidence>
<dbReference type="Proteomes" id="UP001482620">
    <property type="component" value="Unassembled WGS sequence"/>
</dbReference>
<dbReference type="EMBL" id="JAHRIQ010094916">
    <property type="protein sequence ID" value="MEQ2252368.1"/>
    <property type="molecule type" value="Genomic_DNA"/>
</dbReference>
<organism evidence="2 3">
    <name type="scientific">Ilyodon furcidens</name>
    <name type="common">goldbreast splitfin</name>
    <dbReference type="NCBI Taxonomy" id="33524"/>
    <lineage>
        <taxon>Eukaryota</taxon>
        <taxon>Metazoa</taxon>
        <taxon>Chordata</taxon>
        <taxon>Craniata</taxon>
        <taxon>Vertebrata</taxon>
        <taxon>Euteleostomi</taxon>
        <taxon>Actinopterygii</taxon>
        <taxon>Neopterygii</taxon>
        <taxon>Teleostei</taxon>
        <taxon>Neoteleostei</taxon>
        <taxon>Acanthomorphata</taxon>
        <taxon>Ovalentaria</taxon>
        <taxon>Atherinomorphae</taxon>
        <taxon>Cyprinodontiformes</taxon>
        <taxon>Goodeidae</taxon>
        <taxon>Ilyodon</taxon>
    </lineage>
</organism>
<keyword evidence="1" id="KW-1133">Transmembrane helix</keyword>
<comment type="caution">
    <text evidence="2">The sequence shown here is derived from an EMBL/GenBank/DDBJ whole genome shotgun (WGS) entry which is preliminary data.</text>
</comment>
<gene>
    <name evidence="2" type="ORF">ILYODFUR_021138</name>
</gene>
<accession>A0ABV0V733</accession>
<keyword evidence="3" id="KW-1185">Reference proteome</keyword>
<reference evidence="2 3" key="1">
    <citation type="submission" date="2021-06" db="EMBL/GenBank/DDBJ databases">
        <authorList>
            <person name="Palmer J.M."/>
        </authorList>
    </citation>
    <scope>NUCLEOTIDE SEQUENCE [LARGE SCALE GENOMIC DNA]</scope>
    <source>
        <strain evidence="3">if_2019</strain>
        <tissue evidence="2">Muscle</tissue>
    </source>
</reference>
<protein>
    <submittedName>
        <fullName evidence="2">Uncharacterized protein</fullName>
    </submittedName>
</protein>
<feature type="transmembrane region" description="Helical" evidence="1">
    <location>
        <begin position="202"/>
        <end position="224"/>
    </location>
</feature>
<name>A0ABV0V733_9TELE</name>
<sequence>MKMADLWGIGVTIASLPKPLGGAAMLVTVNHVGLCFLKGGGGGWKDSPSPHLSAGRSLVEGAVGGSSCPLALSKLSWSTFGGFGGGGGACTAGGGGGGYRGGDAALPDDITADGQNGVSFIHPMGEIFLQPLAAMEGHGECEIKVRLNCSHCKTQSCKREEDTHRVLCLCDDDEFLASDDVTCISAITPQSPVPQGQLSTSLILAVVVAIIVSGVALICSGVILSKRLLQLCAQSVPSTFHRL</sequence>
<evidence type="ECO:0000313" key="2">
    <source>
        <dbReference type="EMBL" id="MEQ2252368.1"/>
    </source>
</evidence>
<keyword evidence="1" id="KW-0472">Membrane</keyword>